<dbReference type="Gene3D" id="1.25.40.20">
    <property type="entry name" value="Ankyrin repeat-containing domain"/>
    <property type="match status" value="5"/>
</dbReference>
<dbReference type="PANTHER" id="PTHR24161">
    <property type="entry name" value="ANK_REP_REGION DOMAIN-CONTAINING PROTEIN-RELATED"/>
    <property type="match status" value="1"/>
</dbReference>
<feature type="repeat" description="ANK" evidence="3">
    <location>
        <begin position="119"/>
        <end position="143"/>
    </location>
</feature>
<dbReference type="PROSITE" id="PS50297">
    <property type="entry name" value="ANK_REP_REGION"/>
    <property type="match status" value="6"/>
</dbReference>
<accession>A0A0U5CQR0</accession>
<evidence type="ECO:0000256" key="3">
    <source>
        <dbReference type="PROSITE-ProRule" id="PRU00023"/>
    </source>
</evidence>
<feature type="repeat" description="ANK" evidence="3">
    <location>
        <begin position="375"/>
        <end position="399"/>
    </location>
</feature>
<dbReference type="InterPro" id="IPR001810">
    <property type="entry name" value="F-box_dom"/>
</dbReference>
<dbReference type="SUPFAM" id="SSF48403">
    <property type="entry name" value="Ankyrin repeat"/>
    <property type="match status" value="3"/>
</dbReference>
<dbReference type="InterPro" id="IPR036770">
    <property type="entry name" value="Ankyrin_rpt-contain_sf"/>
</dbReference>
<keyword evidence="6" id="KW-1185">Reference proteome</keyword>
<evidence type="ECO:0000313" key="5">
    <source>
        <dbReference type="EMBL" id="CEN62013.1"/>
    </source>
</evidence>
<dbReference type="Pfam" id="PF12937">
    <property type="entry name" value="F-box-like"/>
    <property type="match status" value="1"/>
</dbReference>
<feature type="repeat" description="ANK" evidence="3">
    <location>
        <begin position="410"/>
        <end position="434"/>
    </location>
</feature>
<feature type="repeat" description="ANK" evidence="3">
    <location>
        <begin position="83"/>
        <end position="109"/>
    </location>
</feature>
<organism evidence="5 6">
    <name type="scientific">Aspergillus calidoustus</name>
    <dbReference type="NCBI Taxonomy" id="454130"/>
    <lineage>
        <taxon>Eukaryota</taxon>
        <taxon>Fungi</taxon>
        <taxon>Dikarya</taxon>
        <taxon>Ascomycota</taxon>
        <taxon>Pezizomycotina</taxon>
        <taxon>Eurotiomycetes</taxon>
        <taxon>Eurotiomycetidae</taxon>
        <taxon>Eurotiales</taxon>
        <taxon>Aspergillaceae</taxon>
        <taxon>Aspergillus</taxon>
        <taxon>Aspergillus subgen. Nidulantes</taxon>
    </lineage>
</organism>
<dbReference type="STRING" id="454130.A0A0U5CQR0"/>
<dbReference type="PANTHER" id="PTHR24161:SF121">
    <property type="entry name" value="M-PHASE PHOSPHOPROTEIN 8"/>
    <property type="match status" value="1"/>
</dbReference>
<dbReference type="AlphaFoldDB" id="A0A0U5CQR0"/>
<feature type="repeat" description="ANK" evidence="3">
    <location>
        <begin position="153"/>
        <end position="186"/>
    </location>
</feature>
<evidence type="ECO:0000256" key="1">
    <source>
        <dbReference type="ARBA" id="ARBA00022737"/>
    </source>
</evidence>
<evidence type="ECO:0000256" key="2">
    <source>
        <dbReference type="ARBA" id="ARBA00023043"/>
    </source>
</evidence>
<dbReference type="EMBL" id="CDMC01000006">
    <property type="protein sequence ID" value="CEN62013.1"/>
    <property type="molecule type" value="Genomic_DNA"/>
</dbReference>
<proteinExistence type="predicted"/>
<name>A0A0U5CQR0_ASPCI</name>
<evidence type="ECO:0000259" key="4">
    <source>
        <dbReference type="PROSITE" id="PS50181"/>
    </source>
</evidence>
<dbReference type="SMART" id="SM00248">
    <property type="entry name" value="ANK"/>
    <property type="match status" value="12"/>
</dbReference>
<dbReference type="OMA" id="HDANCEG"/>
<feature type="repeat" description="ANK" evidence="3">
    <location>
        <begin position="336"/>
        <end position="358"/>
    </location>
</feature>
<reference evidence="6" key="1">
    <citation type="journal article" date="2016" name="Genome Announc.">
        <title>Draft genome sequences of fungus Aspergillus calidoustus.</title>
        <authorList>
            <person name="Horn F."/>
            <person name="Linde J."/>
            <person name="Mattern D.J."/>
            <person name="Walther G."/>
            <person name="Guthke R."/>
            <person name="Scherlach K."/>
            <person name="Martin K."/>
            <person name="Brakhage A.A."/>
            <person name="Petzke L."/>
            <person name="Valiante V."/>
        </authorList>
    </citation>
    <scope>NUCLEOTIDE SEQUENCE [LARGE SCALE GENOMIC DNA]</scope>
    <source>
        <strain evidence="6">SF006504</strain>
    </source>
</reference>
<dbReference type="PROSITE" id="PS50181">
    <property type="entry name" value="FBOX"/>
    <property type="match status" value="1"/>
</dbReference>
<dbReference type="Pfam" id="PF13637">
    <property type="entry name" value="Ank_4"/>
    <property type="match status" value="1"/>
</dbReference>
<dbReference type="Proteomes" id="UP000054771">
    <property type="component" value="Unassembled WGS sequence"/>
</dbReference>
<keyword evidence="1" id="KW-0677">Repeat</keyword>
<dbReference type="GO" id="GO:0019706">
    <property type="term" value="F:protein-cysteine S-palmitoyltransferase activity"/>
    <property type="evidence" value="ECO:0007669"/>
    <property type="project" value="UniProtKB-EC"/>
</dbReference>
<dbReference type="PROSITE" id="PS50088">
    <property type="entry name" value="ANK_REPEAT"/>
    <property type="match status" value="6"/>
</dbReference>
<dbReference type="InterPro" id="IPR002110">
    <property type="entry name" value="Ankyrin_rpt"/>
</dbReference>
<protein>
    <recommendedName>
        <fullName evidence="4">F-box domain-containing protein</fullName>
    </recommendedName>
</protein>
<sequence length="471" mass="50974">MNLLDLPPEILLIIVSFLDREHDIHVLTLTNRTLYTLANPHLYTNNARHHNSSALLWAAEHNKQPTADLSLRHGGNINTADDDGRTPLFWATWEGHDDLARFLLRTANDKIDINGQENRGLTPLNYACMKGSVEIVRMLLETGNADVNTPENGGLTPLGSAAQIGNIPIVTMLLATEGVNVNAVDSIFARAPICLAADCGYADVVRLLLETGKVDLDHNWAVQASFFWAVDRGFDGVVRLLLQTGKVDVSATFTSRGASALCQAARNGRVAIVKMFIESAFDNGGDGSEAEGARFDVRDESCRRTALGWAAHGGYADVIEVLLATGRVDIDSRDGGGQTPLSLAAQYGHTRVVRMLLEAEKKGLGAVDVDSRSNNGRTPLSLAAQGGWHAVVNLLLETGKVDVDAADSEHSRTPLSWAAGNGHFEVVMMLLATGRVDVGSRDGEFHRTPLEWAAERGYDAVVELLEEQDRT</sequence>
<dbReference type="OrthoDB" id="341259at2759"/>
<feature type="domain" description="F-box" evidence="4">
    <location>
        <begin position="1"/>
        <end position="46"/>
    </location>
</feature>
<dbReference type="Pfam" id="PF12796">
    <property type="entry name" value="Ank_2"/>
    <property type="match status" value="4"/>
</dbReference>
<evidence type="ECO:0000313" key="6">
    <source>
        <dbReference type="Proteomes" id="UP000054771"/>
    </source>
</evidence>
<gene>
    <name evidence="5" type="ORF">ASPCAL08655</name>
</gene>
<keyword evidence="2 3" id="KW-0040">ANK repeat</keyword>